<dbReference type="InterPro" id="IPR050309">
    <property type="entry name" value="Type-B_Carboxylest/Lipase"/>
</dbReference>
<dbReference type="KEGG" id="hir:HETIRDRAFT_61237"/>
<accession>W4K910</accession>
<dbReference type="Pfam" id="PF00135">
    <property type="entry name" value="COesterase"/>
    <property type="match status" value="1"/>
</dbReference>
<dbReference type="InterPro" id="IPR002018">
    <property type="entry name" value="CarbesteraseB"/>
</dbReference>
<comment type="similarity">
    <text evidence="1 3">Belongs to the type-B carboxylesterase/lipase family.</text>
</comment>
<dbReference type="InterPro" id="IPR019819">
    <property type="entry name" value="Carboxylesterase_B_CS"/>
</dbReference>
<name>W4K910_HETIT</name>
<dbReference type="InterPro" id="IPR019826">
    <property type="entry name" value="Carboxylesterase_B_AS"/>
</dbReference>
<dbReference type="Gene3D" id="3.40.50.1820">
    <property type="entry name" value="alpha/beta hydrolase"/>
    <property type="match status" value="1"/>
</dbReference>
<dbReference type="PROSITE" id="PS00941">
    <property type="entry name" value="CARBOXYLESTERASE_B_2"/>
    <property type="match status" value="1"/>
</dbReference>
<dbReference type="GeneID" id="20678542"/>
<sequence>MALSSFILHLALLVASFPSFGAAIGSTVRLDAGTFVGTPLGNMTRFLGVPYALPPTGNLRFRLPVPNLPYRGTHNATQFALACPQQSYSPTIPNAELGEILSQLPGGGTAPSGEDCLYVNVWSPANATSYSKLPVLFWIHGGGWEVGETSLFDGSYIVQKSLDIGTPVVFVSTAYRLNSFGFLASKEVKRAGVGNLGMQDQRQALRWVQKYIHAFGGDPKKVTLWGESAGGVSIGNHMITNNGNTEGLFRAGIMHSGSPQPMGDITNGQPMYDYIVDKTGCTGARDTLQCLREVPFESLSAATNSTPSLFNYSSLNLVWQPRTDGVFLKENPQTLIAKGVAAKLPFINGDCDDEGTLFSLSSTNLTTDQETHDYIHSNYYSKASSSEITQLMQYYPPNPVVGSPFDTGDNNTLTPQYKRISALTGDIIFEAPRRFFLDYLSSTQPAWAFQYKRFKSTPYLGTYHLSDLYDIFGPPGDDFKELIVRFAVHLDPNGGTNATTWPKWTKDSPNLLTLLDGAAPISITQDTYRSDGIDYLKNLSRKYPF</sequence>
<dbReference type="RefSeq" id="XP_009545861.1">
    <property type="nucleotide sequence ID" value="XM_009547566.1"/>
</dbReference>
<dbReference type="PANTHER" id="PTHR11559">
    <property type="entry name" value="CARBOXYLESTERASE"/>
    <property type="match status" value="1"/>
</dbReference>
<keyword evidence="2 3" id="KW-0378">Hydrolase</keyword>
<protein>
    <recommendedName>
        <fullName evidence="3">Carboxylic ester hydrolase</fullName>
        <ecNumber evidence="3">3.1.1.-</ecNumber>
    </recommendedName>
</protein>
<dbReference type="OrthoDB" id="408631at2759"/>
<gene>
    <name evidence="5" type="ORF">HETIRDRAFT_61237</name>
</gene>
<dbReference type="EC" id="3.1.1.-" evidence="3"/>
<keyword evidence="3" id="KW-0732">Signal</keyword>
<dbReference type="eggNOG" id="KOG4389">
    <property type="taxonomic scope" value="Eukaryota"/>
</dbReference>
<feature type="chain" id="PRO_5005150323" description="Carboxylic ester hydrolase" evidence="3">
    <location>
        <begin position="24"/>
        <end position="545"/>
    </location>
</feature>
<dbReference type="AlphaFoldDB" id="W4K910"/>
<proteinExistence type="inferred from homology"/>
<dbReference type="InterPro" id="IPR029058">
    <property type="entry name" value="AB_hydrolase_fold"/>
</dbReference>
<evidence type="ECO:0000259" key="4">
    <source>
        <dbReference type="Pfam" id="PF00135"/>
    </source>
</evidence>
<dbReference type="EMBL" id="KI925458">
    <property type="protein sequence ID" value="ETW82244.1"/>
    <property type="molecule type" value="Genomic_DNA"/>
</dbReference>
<evidence type="ECO:0000256" key="1">
    <source>
        <dbReference type="ARBA" id="ARBA00005964"/>
    </source>
</evidence>
<evidence type="ECO:0000256" key="3">
    <source>
        <dbReference type="RuleBase" id="RU361235"/>
    </source>
</evidence>
<evidence type="ECO:0000313" key="5">
    <source>
        <dbReference type="EMBL" id="ETW82244.1"/>
    </source>
</evidence>
<feature type="signal peptide" evidence="3">
    <location>
        <begin position="1"/>
        <end position="23"/>
    </location>
</feature>
<evidence type="ECO:0000313" key="6">
    <source>
        <dbReference type="Proteomes" id="UP000030671"/>
    </source>
</evidence>
<evidence type="ECO:0000256" key="2">
    <source>
        <dbReference type="ARBA" id="ARBA00022801"/>
    </source>
</evidence>
<dbReference type="PROSITE" id="PS00122">
    <property type="entry name" value="CARBOXYLESTERASE_B_1"/>
    <property type="match status" value="1"/>
</dbReference>
<dbReference type="InParanoid" id="W4K910"/>
<dbReference type="Proteomes" id="UP000030671">
    <property type="component" value="Unassembled WGS sequence"/>
</dbReference>
<keyword evidence="6" id="KW-1185">Reference proteome</keyword>
<reference evidence="5 6" key="1">
    <citation type="journal article" date="2012" name="New Phytol.">
        <title>Insight into trade-off between wood decay and parasitism from the genome of a fungal forest pathogen.</title>
        <authorList>
            <person name="Olson A."/>
            <person name="Aerts A."/>
            <person name="Asiegbu F."/>
            <person name="Belbahri L."/>
            <person name="Bouzid O."/>
            <person name="Broberg A."/>
            <person name="Canback B."/>
            <person name="Coutinho P.M."/>
            <person name="Cullen D."/>
            <person name="Dalman K."/>
            <person name="Deflorio G."/>
            <person name="van Diepen L.T."/>
            <person name="Dunand C."/>
            <person name="Duplessis S."/>
            <person name="Durling M."/>
            <person name="Gonthier P."/>
            <person name="Grimwood J."/>
            <person name="Fossdal C.G."/>
            <person name="Hansson D."/>
            <person name="Henrissat B."/>
            <person name="Hietala A."/>
            <person name="Himmelstrand K."/>
            <person name="Hoffmeister D."/>
            <person name="Hogberg N."/>
            <person name="James T.Y."/>
            <person name="Karlsson M."/>
            <person name="Kohler A."/>
            <person name="Kues U."/>
            <person name="Lee Y.H."/>
            <person name="Lin Y.C."/>
            <person name="Lind M."/>
            <person name="Lindquist E."/>
            <person name="Lombard V."/>
            <person name="Lucas S."/>
            <person name="Lunden K."/>
            <person name="Morin E."/>
            <person name="Murat C."/>
            <person name="Park J."/>
            <person name="Raffaello T."/>
            <person name="Rouze P."/>
            <person name="Salamov A."/>
            <person name="Schmutz J."/>
            <person name="Solheim H."/>
            <person name="Stahlberg J."/>
            <person name="Velez H."/>
            <person name="de Vries R.P."/>
            <person name="Wiebenga A."/>
            <person name="Woodward S."/>
            <person name="Yakovlev I."/>
            <person name="Garbelotto M."/>
            <person name="Martin F."/>
            <person name="Grigoriev I.V."/>
            <person name="Stenlid J."/>
        </authorList>
    </citation>
    <scope>NUCLEOTIDE SEQUENCE [LARGE SCALE GENOMIC DNA]</scope>
    <source>
        <strain evidence="5 6">TC 32-1</strain>
    </source>
</reference>
<dbReference type="SUPFAM" id="SSF53474">
    <property type="entry name" value="alpha/beta-Hydrolases"/>
    <property type="match status" value="1"/>
</dbReference>
<dbReference type="GO" id="GO:0016787">
    <property type="term" value="F:hydrolase activity"/>
    <property type="evidence" value="ECO:0007669"/>
    <property type="project" value="UniProtKB-KW"/>
</dbReference>
<dbReference type="ESTHER" id="9homo-w4k910">
    <property type="family name" value="Fungal_carboxylesterase_lipase"/>
</dbReference>
<feature type="domain" description="Carboxylesterase type B" evidence="4">
    <location>
        <begin position="28"/>
        <end position="515"/>
    </location>
</feature>
<organism evidence="5 6">
    <name type="scientific">Heterobasidion irregulare (strain TC 32-1)</name>
    <dbReference type="NCBI Taxonomy" id="747525"/>
    <lineage>
        <taxon>Eukaryota</taxon>
        <taxon>Fungi</taxon>
        <taxon>Dikarya</taxon>
        <taxon>Basidiomycota</taxon>
        <taxon>Agaricomycotina</taxon>
        <taxon>Agaricomycetes</taxon>
        <taxon>Russulales</taxon>
        <taxon>Bondarzewiaceae</taxon>
        <taxon>Heterobasidion</taxon>
        <taxon>Heterobasidion annosum species complex</taxon>
    </lineage>
</organism>
<dbReference type="HOGENOM" id="CLU_006586_10_6_1"/>